<evidence type="ECO:0000256" key="1">
    <source>
        <dbReference type="SAM" id="Phobius"/>
    </source>
</evidence>
<accession>A0A0V0QHX6</accession>
<reference evidence="2 3" key="1">
    <citation type="journal article" date="2015" name="Sci. Rep.">
        <title>Genome of the facultative scuticociliatosis pathogen Pseudocohnilembus persalinus provides insight into its virulence through horizontal gene transfer.</title>
        <authorList>
            <person name="Xiong J."/>
            <person name="Wang G."/>
            <person name="Cheng J."/>
            <person name="Tian M."/>
            <person name="Pan X."/>
            <person name="Warren A."/>
            <person name="Jiang C."/>
            <person name="Yuan D."/>
            <person name="Miao W."/>
        </authorList>
    </citation>
    <scope>NUCLEOTIDE SEQUENCE [LARGE SCALE GENOMIC DNA]</scope>
    <source>
        <strain evidence="2">36N120E</strain>
    </source>
</reference>
<gene>
    <name evidence="2" type="ORF">PPERSA_00155</name>
</gene>
<sequence length="273" mass="32907">MKKKMQKSYQAFFELLFQKSTEEIENQLLKGAVQAEDFLEIKEKTLKDLYEKFCYLNHFVEVRLSDKKVIQYLKQKYNYKFVPDHAANQLFLKIAKRRKIQLFSSEQLKQGNSLENFLKINYEITGRETDDVWVEQLHQEYTNFCAENRLVLQNFRAKDVQQKYKLELTTKSQLKLVMDKVLQEQETEENEENFNNKQEQKSFQIEDFANEEQKLIKGQKLNQSEKNQRPTQKLVKNGKYLIRKDFLQHHFNLMAGILNLYFQIQFLFPFNPL</sequence>
<keyword evidence="1" id="KW-0812">Transmembrane</keyword>
<evidence type="ECO:0000313" key="3">
    <source>
        <dbReference type="Proteomes" id="UP000054937"/>
    </source>
</evidence>
<dbReference type="EMBL" id="LDAU01000164">
    <property type="protein sequence ID" value="KRX01782.1"/>
    <property type="molecule type" value="Genomic_DNA"/>
</dbReference>
<organism evidence="2 3">
    <name type="scientific">Pseudocohnilembus persalinus</name>
    <name type="common">Ciliate</name>
    <dbReference type="NCBI Taxonomy" id="266149"/>
    <lineage>
        <taxon>Eukaryota</taxon>
        <taxon>Sar</taxon>
        <taxon>Alveolata</taxon>
        <taxon>Ciliophora</taxon>
        <taxon>Intramacronucleata</taxon>
        <taxon>Oligohymenophorea</taxon>
        <taxon>Scuticociliatia</taxon>
        <taxon>Philasterida</taxon>
        <taxon>Pseudocohnilembidae</taxon>
        <taxon>Pseudocohnilembus</taxon>
    </lineage>
</organism>
<dbReference type="InParanoid" id="A0A0V0QHX6"/>
<keyword evidence="1" id="KW-1133">Transmembrane helix</keyword>
<proteinExistence type="predicted"/>
<dbReference type="OrthoDB" id="300068at2759"/>
<name>A0A0V0QHX6_PSEPJ</name>
<keyword evidence="3" id="KW-1185">Reference proteome</keyword>
<dbReference type="Proteomes" id="UP000054937">
    <property type="component" value="Unassembled WGS sequence"/>
</dbReference>
<feature type="transmembrane region" description="Helical" evidence="1">
    <location>
        <begin position="251"/>
        <end position="270"/>
    </location>
</feature>
<keyword evidence="1" id="KW-0472">Membrane</keyword>
<comment type="caution">
    <text evidence="2">The sequence shown here is derived from an EMBL/GenBank/DDBJ whole genome shotgun (WGS) entry which is preliminary data.</text>
</comment>
<dbReference type="AlphaFoldDB" id="A0A0V0QHX6"/>
<protein>
    <submittedName>
        <fullName evidence="2">Uncharacterized protein</fullName>
    </submittedName>
</protein>
<evidence type="ECO:0000313" key="2">
    <source>
        <dbReference type="EMBL" id="KRX01782.1"/>
    </source>
</evidence>